<protein>
    <recommendedName>
        <fullName evidence="4">Transmembrane protein</fullName>
    </recommendedName>
</protein>
<evidence type="ECO:0000256" key="1">
    <source>
        <dbReference type="SAM" id="Phobius"/>
    </source>
</evidence>
<reference evidence="3" key="1">
    <citation type="submission" date="2016-06" db="EMBL/GenBank/DDBJ databases">
        <title>Parallel loss of symbiosis genes in relatives of nitrogen-fixing non-legume Parasponia.</title>
        <authorList>
            <person name="Van Velzen R."/>
            <person name="Holmer R."/>
            <person name="Bu F."/>
            <person name="Rutten L."/>
            <person name="Van Zeijl A."/>
            <person name="Liu W."/>
            <person name="Santuari L."/>
            <person name="Cao Q."/>
            <person name="Sharma T."/>
            <person name="Shen D."/>
            <person name="Roswanjaya Y."/>
            <person name="Wardhani T."/>
            <person name="Kalhor M.S."/>
            <person name="Jansen J."/>
            <person name="Van den Hoogen J."/>
            <person name="Gungor B."/>
            <person name="Hartog M."/>
            <person name="Hontelez J."/>
            <person name="Verver J."/>
            <person name="Yang W.-C."/>
            <person name="Schijlen E."/>
            <person name="Repin R."/>
            <person name="Schilthuizen M."/>
            <person name="Schranz E."/>
            <person name="Heidstra R."/>
            <person name="Miyata K."/>
            <person name="Fedorova E."/>
            <person name="Kohlen W."/>
            <person name="Bisseling T."/>
            <person name="Smit S."/>
            <person name="Geurts R."/>
        </authorList>
    </citation>
    <scope>NUCLEOTIDE SEQUENCE [LARGE SCALE GENOMIC DNA]</scope>
    <source>
        <strain evidence="3">cv. WU1-14</strain>
    </source>
</reference>
<comment type="caution">
    <text evidence="2">The sequence shown here is derived from an EMBL/GenBank/DDBJ whole genome shotgun (WGS) entry which is preliminary data.</text>
</comment>
<evidence type="ECO:0000313" key="3">
    <source>
        <dbReference type="Proteomes" id="UP000237105"/>
    </source>
</evidence>
<keyword evidence="1" id="KW-0472">Membrane</keyword>
<dbReference type="Proteomes" id="UP000237105">
    <property type="component" value="Unassembled WGS sequence"/>
</dbReference>
<gene>
    <name evidence="2" type="ORF">PanWU01x14_136900</name>
</gene>
<proteinExistence type="predicted"/>
<accession>A0A2P5CNI2</accession>
<sequence length="109" mass="12061">MVCAATINQPGIARAVACREACCNKKLLLFMLLSRSLRLFMFLGLANSLHVSNLTTFSALDIRPPPTLLLWMICLFAVWAGWISLILVFVVVVASLFLFIVLLLVFTSS</sequence>
<evidence type="ECO:0000313" key="2">
    <source>
        <dbReference type="EMBL" id="PON62575.1"/>
    </source>
</evidence>
<keyword evidence="3" id="KW-1185">Reference proteome</keyword>
<evidence type="ECO:0008006" key="4">
    <source>
        <dbReference type="Google" id="ProtNLM"/>
    </source>
</evidence>
<keyword evidence="1" id="KW-1133">Transmembrane helix</keyword>
<keyword evidence="1" id="KW-0812">Transmembrane</keyword>
<name>A0A2P5CNI2_PARAD</name>
<feature type="transmembrane region" description="Helical" evidence="1">
    <location>
        <begin position="69"/>
        <end position="102"/>
    </location>
</feature>
<dbReference type="AlphaFoldDB" id="A0A2P5CNI2"/>
<dbReference type="EMBL" id="JXTB01000111">
    <property type="protein sequence ID" value="PON62575.1"/>
    <property type="molecule type" value="Genomic_DNA"/>
</dbReference>
<organism evidence="2 3">
    <name type="scientific">Parasponia andersonii</name>
    <name type="common">Sponia andersonii</name>
    <dbReference type="NCBI Taxonomy" id="3476"/>
    <lineage>
        <taxon>Eukaryota</taxon>
        <taxon>Viridiplantae</taxon>
        <taxon>Streptophyta</taxon>
        <taxon>Embryophyta</taxon>
        <taxon>Tracheophyta</taxon>
        <taxon>Spermatophyta</taxon>
        <taxon>Magnoliopsida</taxon>
        <taxon>eudicotyledons</taxon>
        <taxon>Gunneridae</taxon>
        <taxon>Pentapetalae</taxon>
        <taxon>rosids</taxon>
        <taxon>fabids</taxon>
        <taxon>Rosales</taxon>
        <taxon>Cannabaceae</taxon>
        <taxon>Parasponia</taxon>
    </lineage>
</organism>
<feature type="transmembrane region" description="Helical" evidence="1">
    <location>
        <begin position="27"/>
        <end position="49"/>
    </location>
</feature>